<proteinExistence type="predicted"/>
<dbReference type="EMBL" id="BMXK01000005">
    <property type="protein sequence ID" value="GHD05005.1"/>
    <property type="molecule type" value="Genomic_DNA"/>
</dbReference>
<dbReference type="Proteomes" id="UP000642819">
    <property type="component" value="Unassembled WGS sequence"/>
</dbReference>
<keyword evidence="2" id="KW-0812">Transmembrane</keyword>
<gene>
    <name evidence="3" type="ORF">GCM10008096_13220</name>
</gene>
<accession>A0ABQ3GI40</accession>
<evidence type="ECO:0000313" key="4">
    <source>
        <dbReference type="Proteomes" id="UP000642819"/>
    </source>
</evidence>
<keyword evidence="2" id="KW-0472">Membrane</keyword>
<protein>
    <submittedName>
        <fullName evidence="3">Uncharacterized protein</fullName>
    </submittedName>
</protein>
<keyword evidence="2" id="KW-1133">Transmembrane helix</keyword>
<feature type="compositionally biased region" description="Basic residues" evidence="1">
    <location>
        <begin position="69"/>
        <end position="80"/>
    </location>
</feature>
<evidence type="ECO:0000313" key="3">
    <source>
        <dbReference type="EMBL" id="GHD05005.1"/>
    </source>
</evidence>
<sequence length="119" mass="11969">MVVGSGLGVRLGVAVAVGEGAVVVGPGVGLISPSPGPPGLQAPSNPTHAAAATAVVHLLLALIRQDKHRRRLDGRPGRPRLGHDPTAIPSHERICGSDRAGILVAPSWIPVECQPGGVA</sequence>
<comment type="caution">
    <text evidence="3">The sequence shown here is derived from an EMBL/GenBank/DDBJ whole genome shotgun (WGS) entry which is preliminary data.</text>
</comment>
<evidence type="ECO:0000256" key="2">
    <source>
        <dbReference type="SAM" id="Phobius"/>
    </source>
</evidence>
<feature type="transmembrane region" description="Helical" evidence="2">
    <location>
        <begin position="46"/>
        <end position="63"/>
    </location>
</feature>
<feature type="region of interest" description="Disordered" evidence="1">
    <location>
        <begin position="69"/>
        <end position="91"/>
    </location>
</feature>
<reference evidence="4" key="1">
    <citation type="journal article" date="2019" name="Int. J. Syst. Evol. Microbiol.">
        <title>The Global Catalogue of Microorganisms (GCM) 10K type strain sequencing project: providing services to taxonomists for standard genome sequencing and annotation.</title>
        <authorList>
            <consortium name="The Broad Institute Genomics Platform"/>
            <consortium name="The Broad Institute Genome Sequencing Center for Infectious Disease"/>
            <person name="Wu L."/>
            <person name="Ma J."/>
        </authorList>
    </citation>
    <scope>NUCLEOTIDE SEQUENCE [LARGE SCALE GENOMIC DNA]</scope>
    <source>
        <strain evidence="4">KCTC 19466</strain>
    </source>
</reference>
<organism evidence="3 4">
    <name type="scientific">Zhihengliuella salsuginis</name>
    <dbReference type="NCBI Taxonomy" id="578222"/>
    <lineage>
        <taxon>Bacteria</taxon>
        <taxon>Bacillati</taxon>
        <taxon>Actinomycetota</taxon>
        <taxon>Actinomycetes</taxon>
        <taxon>Micrococcales</taxon>
        <taxon>Micrococcaceae</taxon>
        <taxon>Zhihengliuella</taxon>
    </lineage>
</organism>
<keyword evidence="4" id="KW-1185">Reference proteome</keyword>
<evidence type="ECO:0000256" key="1">
    <source>
        <dbReference type="SAM" id="MobiDB-lite"/>
    </source>
</evidence>
<name>A0ABQ3GI40_9MICC</name>